<dbReference type="EMBL" id="JASPKZ010007386">
    <property type="protein sequence ID" value="KAJ9584614.1"/>
    <property type="molecule type" value="Genomic_DNA"/>
</dbReference>
<keyword evidence="3" id="KW-1185">Reference proteome</keyword>
<keyword evidence="1" id="KW-0812">Transmembrane</keyword>
<feature type="transmembrane region" description="Helical" evidence="1">
    <location>
        <begin position="158"/>
        <end position="180"/>
    </location>
</feature>
<accession>A0AAD7ZPP5</accession>
<keyword evidence="1" id="KW-0472">Membrane</keyword>
<dbReference type="AlphaFoldDB" id="A0AAD7ZPP5"/>
<feature type="transmembrane region" description="Helical" evidence="1">
    <location>
        <begin position="40"/>
        <end position="61"/>
    </location>
</feature>
<organism evidence="2 3">
    <name type="scientific">Diploptera punctata</name>
    <name type="common">Pacific beetle cockroach</name>
    <dbReference type="NCBI Taxonomy" id="6984"/>
    <lineage>
        <taxon>Eukaryota</taxon>
        <taxon>Metazoa</taxon>
        <taxon>Ecdysozoa</taxon>
        <taxon>Arthropoda</taxon>
        <taxon>Hexapoda</taxon>
        <taxon>Insecta</taxon>
        <taxon>Pterygota</taxon>
        <taxon>Neoptera</taxon>
        <taxon>Polyneoptera</taxon>
        <taxon>Dictyoptera</taxon>
        <taxon>Blattodea</taxon>
        <taxon>Blaberoidea</taxon>
        <taxon>Blaberidae</taxon>
        <taxon>Diplopterinae</taxon>
        <taxon>Diploptera</taxon>
    </lineage>
</organism>
<evidence type="ECO:0000256" key="1">
    <source>
        <dbReference type="SAM" id="Phobius"/>
    </source>
</evidence>
<keyword evidence="1" id="KW-1133">Transmembrane helix</keyword>
<protein>
    <submittedName>
        <fullName evidence="2">Uncharacterized protein</fullName>
    </submittedName>
</protein>
<feature type="transmembrane region" description="Helical" evidence="1">
    <location>
        <begin position="254"/>
        <end position="278"/>
    </location>
</feature>
<dbReference type="Proteomes" id="UP001233999">
    <property type="component" value="Unassembled WGS sequence"/>
</dbReference>
<proteinExistence type="predicted"/>
<feature type="non-terminal residue" evidence="2">
    <location>
        <position position="331"/>
    </location>
</feature>
<feature type="transmembrane region" description="Helical" evidence="1">
    <location>
        <begin position="290"/>
        <end position="308"/>
    </location>
</feature>
<feature type="transmembrane region" description="Helical" evidence="1">
    <location>
        <begin position="126"/>
        <end position="146"/>
    </location>
</feature>
<reference evidence="2" key="2">
    <citation type="submission" date="2023-05" db="EMBL/GenBank/DDBJ databases">
        <authorList>
            <person name="Fouks B."/>
        </authorList>
    </citation>
    <scope>NUCLEOTIDE SEQUENCE</scope>
    <source>
        <strain evidence="2">Stay&amp;Tobe</strain>
        <tissue evidence="2">Testes</tissue>
    </source>
</reference>
<evidence type="ECO:0000313" key="3">
    <source>
        <dbReference type="Proteomes" id="UP001233999"/>
    </source>
</evidence>
<comment type="caution">
    <text evidence="2">The sequence shown here is derived from an EMBL/GenBank/DDBJ whole genome shotgun (WGS) entry which is preliminary data.</text>
</comment>
<reference evidence="2" key="1">
    <citation type="journal article" date="2023" name="IScience">
        <title>Live-bearing cockroach genome reveals convergent evolutionary mechanisms linked to viviparity in insects and beyond.</title>
        <authorList>
            <person name="Fouks B."/>
            <person name="Harrison M.C."/>
            <person name="Mikhailova A.A."/>
            <person name="Marchal E."/>
            <person name="English S."/>
            <person name="Carruthers M."/>
            <person name="Jennings E.C."/>
            <person name="Chiamaka E.L."/>
            <person name="Frigard R.A."/>
            <person name="Pippel M."/>
            <person name="Attardo G.M."/>
            <person name="Benoit J.B."/>
            <person name="Bornberg-Bauer E."/>
            <person name="Tobe S.S."/>
        </authorList>
    </citation>
    <scope>NUCLEOTIDE SEQUENCE</scope>
    <source>
        <strain evidence="2">Stay&amp;Tobe</strain>
    </source>
</reference>
<gene>
    <name evidence="2" type="ORF">L9F63_021042</name>
</gene>
<evidence type="ECO:0000313" key="2">
    <source>
        <dbReference type="EMBL" id="KAJ9584614.1"/>
    </source>
</evidence>
<name>A0AAD7ZPP5_DIPPU</name>
<sequence>MDLCQSLKTTISVSRLLCSFPLKTAENVRNGLNTFSITELFSFSIFLIGFSLNICSQIAWFQIQNNVSILFSGSSKNIICICTYIIGISTSTLCFENTLNLFNELVVPLKQYHKEFNKILKRKIEIPLILGILLTITFVLCIIHIVEGGFLSVSQKCSFAIIHISVYVIHIQFITFIVILNQCFSIINHKLLHLSNNININNVMDSTFEATSEMMDNSNTNLQTKSTCRENKRVIKILSKLHDSLRTFTHHVNAIYAGYILLHLLELYLQLAFSIYYILSLILLSEFNEWNKAFLPLSIFCIHIIKLLQLASHCYTASIEVSLFSLQFPTF</sequence>